<keyword evidence="1" id="KW-0812">Transmembrane</keyword>
<reference evidence="4" key="3">
    <citation type="submission" date="2017-06" db="EMBL/GenBank/DDBJ databases">
        <title>Capnocytophaga spp. assemblies.</title>
        <authorList>
            <person name="Gulvik C.A."/>
        </authorList>
    </citation>
    <scope>NUCLEOTIDE SEQUENCE [LARGE SCALE GENOMIC DNA]</scope>
    <source>
        <strain evidence="4">H2177</strain>
    </source>
</reference>
<gene>
    <name evidence="3" type="ORF">ACI76L_00560</name>
    <name evidence="2" type="ORF">CGC58_02335</name>
</gene>
<dbReference type="KEGG" id="csto:CGC58_02335"/>
<dbReference type="OrthoDB" id="1144182at2"/>
<dbReference type="Proteomes" id="UP000217348">
    <property type="component" value="Chromosome"/>
</dbReference>
<evidence type="ECO:0000313" key="4">
    <source>
        <dbReference type="Proteomes" id="UP000217348"/>
    </source>
</evidence>
<dbReference type="AlphaFoldDB" id="A0A250FXI9"/>
<evidence type="ECO:0008006" key="6">
    <source>
        <dbReference type="Google" id="ProtNLM"/>
    </source>
</evidence>
<evidence type="ECO:0000313" key="5">
    <source>
        <dbReference type="Proteomes" id="UP001622370"/>
    </source>
</evidence>
<dbReference type="RefSeq" id="WP_095894952.1">
    <property type="nucleotide sequence ID" value="NZ_BOPJ01000002.1"/>
</dbReference>
<keyword evidence="1" id="KW-0472">Membrane</keyword>
<organism evidence="2 4">
    <name type="scientific">Capnocytophaga stomatis</name>
    <dbReference type="NCBI Taxonomy" id="1848904"/>
    <lineage>
        <taxon>Bacteria</taxon>
        <taxon>Pseudomonadati</taxon>
        <taxon>Bacteroidota</taxon>
        <taxon>Flavobacteriia</taxon>
        <taxon>Flavobacteriales</taxon>
        <taxon>Flavobacteriaceae</taxon>
        <taxon>Capnocytophaga</taxon>
    </lineage>
</organism>
<evidence type="ECO:0000313" key="2">
    <source>
        <dbReference type="EMBL" id="ATA88677.1"/>
    </source>
</evidence>
<keyword evidence="5" id="KW-1185">Reference proteome</keyword>
<evidence type="ECO:0000256" key="1">
    <source>
        <dbReference type="SAM" id="Phobius"/>
    </source>
</evidence>
<reference evidence="2" key="2">
    <citation type="journal article" date="2017" name="Genome Announc.">
        <title>Twelve Complete Reference Genomes of Clinical Isolates in the Capnocytophaga Genus.</title>
        <authorList>
            <person name="Villarma A."/>
            <person name="Gulvik C.A."/>
            <person name="Rowe L.A."/>
            <person name="Sheth M."/>
            <person name="Juieng P."/>
            <person name="Nicholson A.C."/>
            <person name="Loparev V.N."/>
            <person name="McQuiston J.R."/>
        </authorList>
    </citation>
    <scope>NUCLEOTIDE SEQUENCE</scope>
    <source>
        <strain evidence="2">H2177</strain>
    </source>
</reference>
<feature type="transmembrane region" description="Helical" evidence="1">
    <location>
        <begin position="43"/>
        <end position="69"/>
    </location>
</feature>
<dbReference type="EMBL" id="CP022387">
    <property type="protein sequence ID" value="ATA88677.1"/>
    <property type="molecule type" value="Genomic_DNA"/>
</dbReference>
<reference evidence="3 5" key="1">
    <citation type="journal article" date="2016" name="Sci. Rep.">
        <title>Whole genome sequencing identifies a novel species of the genus Capnocytophaga isolated from dog and cat bite wounds in humans.</title>
        <authorList>
            <person name="Zangenah S."/>
            <person name="Abbasi N."/>
            <person name="Andersson A.F."/>
            <person name="Bergman P."/>
        </authorList>
    </citation>
    <scope>NUCLEOTIDE SEQUENCE [LARGE SCALE GENOMIC DNA]</scope>
    <source>
        <strain evidence="3 5">W5</strain>
    </source>
</reference>
<reference evidence="3" key="4">
    <citation type="submission" date="2024-10" db="EMBL/GenBank/DDBJ databases">
        <authorList>
            <person name="Bergman P."/>
            <person name="Andersson A.F."/>
            <person name="Zangenah S."/>
            <person name="Abbasi N."/>
        </authorList>
    </citation>
    <scope>NUCLEOTIDE SEQUENCE</scope>
    <source>
        <strain evidence="3">W5</strain>
    </source>
</reference>
<keyword evidence="1" id="KW-1133">Transmembrane helix</keyword>
<evidence type="ECO:0000313" key="3">
    <source>
        <dbReference type="EMBL" id="MFK8292262.1"/>
    </source>
</evidence>
<sequence>MSKNSIKESFRGISARAGEALDSNVSYYKLFAFRFIAKSSYDLINIFLLGLVSLLVLFFLSFAMAFAIGSWLDSFALGFLSMGVFYALVALIAFLFRKKLIEKPLLGRLSEAYFKSDDEDDYEE</sequence>
<accession>A0A250FXI9</accession>
<feature type="transmembrane region" description="Helical" evidence="1">
    <location>
        <begin position="75"/>
        <end position="96"/>
    </location>
</feature>
<proteinExistence type="predicted"/>
<dbReference type="Proteomes" id="UP001622370">
    <property type="component" value="Unassembled WGS sequence"/>
</dbReference>
<dbReference type="EMBL" id="JBJGWJ010000001">
    <property type="protein sequence ID" value="MFK8292262.1"/>
    <property type="molecule type" value="Genomic_DNA"/>
</dbReference>
<name>A0A250FXI9_9FLAO</name>
<protein>
    <recommendedName>
        <fullName evidence="6">Competence protein</fullName>
    </recommendedName>
</protein>